<proteinExistence type="inferred from homology"/>
<keyword evidence="10" id="KW-0143">Chaperone</keyword>
<evidence type="ECO:0000256" key="6">
    <source>
        <dbReference type="ARBA" id="ARBA00022729"/>
    </source>
</evidence>
<keyword evidence="6 13" id="KW-0732">Signal</keyword>
<comment type="subcellular location">
    <subcellularLocation>
        <location evidence="1">Cell outer membrane</location>
        <topology evidence="1">Lipid-anchor</topology>
    </subcellularLocation>
</comment>
<dbReference type="InterPro" id="IPR004565">
    <property type="entry name" value="OM_lipoprot_LolB"/>
</dbReference>
<dbReference type="OrthoDB" id="6237392at2"/>
<evidence type="ECO:0000256" key="5">
    <source>
        <dbReference type="ARBA" id="ARBA00022448"/>
    </source>
</evidence>
<keyword evidence="5" id="KW-0813">Transport</keyword>
<evidence type="ECO:0000256" key="7">
    <source>
        <dbReference type="ARBA" id="ARBA00022927"/>
    </source>
</evidence>
<dbReference type="GO" id="GO:0015031">
    <property type="term" value="P:protein transport"/>
    <property type="evidence" value="ECO:0007669"/>
    <property type="project" value="UniProtKB-KW"/>
</dbReference>
<protein>
    <recommendedName>
        <fullName evidence="4">Outer-membrane lipoprotein LolB</fullName>
    </recommendedName>
</protein>
<keyword evidence="12 14" id="KW-0449">Lipoprotein</keyword>
<evidence type="ECO:0000256" key="11">
    <source>
        <dbReference type="ARBA" id="ARBA00023237"/>
    </source>
</evidence>
<dbReference type="RefSeq" id="WP_126761304.1">
    <property type="nucleotide sequence ID" value="NZ_JBHLTZ010000004.1"/>
</dbReference>
<comment type="subunit">
    <text evidence="3">Monomer.</text>
</comment>
<evidence type="ECO:0000256" key="10">
    <source>
        <dbReference type="ARBA" id="ARBA00023186"/>
    </source>
</evidence>
<dbReference type="CDD" id="cd16326">
    <property type="entry name" value="LolB"/>
    <property type="match status" value="1"/>
</dbReference>
<reference evidence="15" key="1">
    <citation type="journal article" date="2018" name="Front. Microbiol.">
        <title>Genome-Based Analysis Reveals the Taxonomy and Diversity of the Family Idiomarinaceae.</title>
        <authorList>
            <person name="Liu Y."/>
            <person name="Lai Q."/>
            <person name="Shao Z."/>
        </authorList>
    </citation>
    <scope>NUCLEOTIDE SEQUENCE [LARGE SCALE GENOMIC DNA]</scope>
    <source>
        <strain evidence="15">BH195</strain>
    </source>
</reference>
<accession>A0A432XZU8</accession>
<dbReference type="Proteomes" id="UP000287198">
    <property type="component" value="Unassembled WGS sequence"/>
</dbReference>
<name>A0A432XZU8_9GAMM</name>
<evidence type="ECO:0000256" key="2">
    <source>
        <dbReference type="ARBA" id="ARBA00009696"/>
    </source>
</evidence>
<keyword evidence="8" id="KW-0472">Membrane</keyword>
<dbReference type="EMBL" id="PIPW01000001">
    <property type="protein sequence ID" value="RUO54164.1"/>
    <property type="molecule type" value="Genomic_DNA"/>
</dbReference>
<dbReference type="InterPro" id="IPR029046">
    <property type="entry name" value="LolA/LolB/LppX"/>
</dbReference>
<feature type="signal peptide" evidence="13">
    <location>
        <begin position="1"/>
        <end position="19"/>
    </location>
</feature>
<dbReference type="Pfam" id="PF03550">
    <property type="entry name" value="LolB"/>
    <property type="match status" value="1"/>
</dbReference>
<dbReference type="GO" id="GO:0009279">
    <property type="term" value="C:cell outer membrane"/>
    <property type="evidence" value="ECO:0007669"/>
    <property type="project" value="UniProtKB-SubCell"/>
</dbReference>
<evidence type="ECO:0000256" key="4">
    <source>
        <dbReference type="ARBA" id="ARBA00016202"/>
    </source>
</evidence>
<comment type="caution">
    <text evidence="14">The sequence shown here is derived from an EMBL/GenBank/DDBJ whole genome shotgun (WGS) entry which is preliminary data.</text>
</comment>
<dbReference type="SUPFAM" id="SSF89392">
    <property type="entry name" value="Prokaryotic lipoproteins and lipoprotein localization factors"/>
    <property type="match status" value="1"/>
</dbReference>
<evidence type="ECO:0000313" key="14">
    <source>
        <dbReference type="EMBL" id="RUO54164.1"/>
    </source>
</evidence>
<comment type="similarity">
    <text evidence="2">Belongs to the LolB family.</text>
</comment>
<sequence length="209" mass="23851">MKVRLLLIVALLLSGCAAAPPEIPLSEVDRNAAARHQQAIASLTDWSISGQIAMINLNEDDRDAVYLEWSHTPAKMNLRFYHPLKGTLARLEEDLTGATFFDQDGQAYYGVTAEQLIARIFDYQLPLQLLSEVITGRRPEDAVQLSYQLHELNGQPYATLNRYVVTTPTQNWQVELSNYQAEQQYLLAHQLELASAEWRIKLKVRQWKL</sequence>
<evidence type="ECO:0000256" key="9">
    <source>
        <dbReference type="ARBA" id="ARBA00023139"/>
    </source>
</evidence>
<keyword evidence="7" id="KW-0653">Protein transport</keyword>
<keyword evidence="15" id="KW-1185">Reference proteome</keyword>
<dbReference type="PROSITE" id="PS51257">
    <property type="entry name" value="PROKAR_LIPOPROTEIN"/>
    <property type="match status" value="1"/>
</dbReference>
<keyword evidence="9" id="KW-0564">Palmitate</keyword>
<feature type="chain" id="PRO_5019051262" description="Outer-membrane lipoprotein LolB" evidence="13">
    <location>
        <begin position="20"/>
        <end position="209"/>
    </location>
</feature>
<dbReference type="NCBIfam" id="TIGR00548">
    <property type="entry name" value="lolB"/>
    <property type="match status" value="1"/>
</dbReference>
<gene>
    <name evidence="14" type="primary">lolB</name>
    <name evidence="14" type="ORF">CWI69_01695</name>
</gene>
<evidence type="ECO:0000256" key="12">
    <source>
        <dbReference type="ARBA" id="ARBA00023288"/>
    </source>
</evidence>
<evidence type="ECO:0000313" key="15">
    <source>
        <dbReference type="Proteomes" id="UP000287198"/>
    </source>
</evidence>
<evidence type="ECO:0000256" key="1">
    <source>
        <dbReference type="ARBA" id="ARBA00004459"/>
    </source>
</evidence>
<organism evidence="14 15">
    <name type="scientific">Pseudidiomarina halophila</name>
    <dbReference type="NCBI Taxonomy" id="1449799"/>
    <lineage>
        <taxon>Bacteria</taxon>
        <taxon>Pseudomonadati</taxon>
        <taxon>Pseudomonadota</taxon>
        <taxon>Gammaproteobacteria</taxon>
        <taxon>Alteromonadales</taxon>
        <taxon>Idiomarinaceae</taxon>
        <taxon>Pseudidiomarina</taxon>
    </lineage>
</organism>
<evidence type="ECO:0000256" key="8">
    <source>
        <dbReference type="ARBA" id="ARBA00023136"/>
    </source>
</evidence>
<evidence type="ECO:0000256" key="13">
    <source>
        <dbReference type="SAM" id="SignalP"/>
    </source>
</evidence>
<dbReference type="Gene3D" id="2.50.20.10">
    <property type="entry name" value="Lipoprotein localisation LolA/LolB/LppX"/>
    <property type="match status" value="1"/>
</dbReference>
<evidence type="ECO:0000256" key="3">
    <source>
        <dbReference type="ARBA" id="ARBA00011245"/>
    </source>
</evidence>
<keyword evidence="11" id="KW-0998">Cell outer membrane</keyword>
<dbReference type="AlphaFoldDB" id="A0A432XZU8"/>